<evidence type="ECO:0000313" key="4">
    <source>
        <dbReference type="Proteomes" id="UP000823618"/>
    </source>
</evidence>
<feature type="domain" description="RCK N-terminal" evidence="1">
    <location>
        <begin position="2"/>
        <end position="118"/>
    </location>
</feature>
<gene>
    <name evidence="3" type="ORF">IAC13_00270</name>
</gene>
<evidence type="ECO:0000259" key="1">
    <source>
        <dbReference type="PROSITE" id="PS51201"/>
    </source>
</evidence>
<dbReference type="PANTHER" id="PTHR43833:SF7">
    <property type="entry name" value="KTR SYSTEM POTASSIUM UPTAKE PROTEIN C"/>
    <property type="match status" value="1"/>
</dbReference>
<dbReference type="InterPro" id="IPR036291">
    <property type="entry name" value="NAD(P)-bd_dom_sf"/>
</dbReference>
<dbReference type="InterPro" id="IPR050721">
    <property type="entry name" value="Trk_Ktr_HKT_K-transport"/>
</dbReference>
<reference evidence="3" key="1">
    <citation type="submission" date="2020-10" db="EMBL/GenBank/DDBJ databases">
        <authorList>
            <person name="Gilroy R."/>
        </authorList>
    </citation>
    <scope>NUCLEOTIDE SEQUENCE</scope>
    <source>
        <strain evidence="3">E3-2379</strain>
    </source>
</reference>
<evidence type="ECO:0000259" key="2">
    <source>
        <dbReference type="PROSITE" id="PS51202"/>
    </source>
</evidence>
<proteinExistence type="predicted"/>
<organism evidence="3 4">
    <name type="scientific">Candidatus Scybalomonas excrementavium</name>
    <dbReference type="NCBI Taxonomy" id="2840943"/>
    <lineage>
        <taxon>Bacteria</taxon>
        <taxon>Bacillati</taxon>
        <taxon>Bacillota</taxon>
        <taxon>Clostridia</taxon>
        <taxon>Lachnospirales</taxon>
        <taxon>Lachnospiraceae</taxon>
        <taxon>Lachnospiraceae incertae sedis</taxon>
        <taxon>Candidatus Scybalomonas</taxon>
    </lineage>
</organism>
<dbReference type="SUPFAM" id="SSF116726">
    <property type="entry name" value="TrkA C-terminal domain-like"/>
    <property type="match status" value="1"/>
</dbReference>
<dbReference type="Gene3D" id="3.40.50.720">
    <property type="entry name" value="NAD(P)-binding Rossmann-like Domain"/>
    <property type="match status" value="1"/>
</dbReference>
<protein>
    <submittedName>
        <fullName evidence="3">TrkA family potassium uptake protein</fullName>
    </submittedName>
</protein>
<reference evidence="3" key="2">
    <citation type="journal article" date="2021" name="PeerJ">
        <title>Extensive microbial diversity within the chicken gut microbiome revealed by metagenomics and culture.</title>
        <authorList>
            <person name="Gilroy R."/>
            <person name="Ravi A."/>
            <person name="Getino M."/>
            <person name="Pursley I."/>
            <person name="Horton D.L."/>
            <person name="Alikhan N.F."/>
            <person name="Baker D."/>
            <person name="Gharbi K."/>
            <person name="Hall N."/>
            <person name="Watson M."/>
            <person name="Adriaenssens E.M."/>
            <person name="Foster-Nyarko E."/>
            <person name="Jarju S."/>
            <person name="Secka A."/>
            <person name="Antonio M."/>
            <person name="Oren A."/>
            <person name="Chaudhuri R.R."/>
            <person name="La Ragione R."/>
            <person name="Hildebrand F."/>
            <person name="Pallen M.J."/>
        </authorList>
    </citation>
    <scope>NUCLEOTIDE SEQUENCE</scope>
    <source>
        <strain evidence="3">E3-2379</strain>
    </source>
</reference>
<dbReference type="InterPro" id="IPR003148">
    <property type="entry name" value="RCK_N"/>
</dbReference>
<dbReference type="SUPFAM" id="SSF51735">
    <property type="entry name" value="NAD(P)-binding Rossmann-fold domains"/>
    <property type="match status" value="1"/>
</dbReference>
<dbReference type="PANTHER" id="PTHR43833">
    <property type="entry name" value="POTASSIUM CHANNEL PROTEIN 2-RELATED-RELATED"/>
    <property type="match status" value="1"/>
</dbReference>
<dbReference type="GO" id="GO:0008324">
    <property type="term" value="F:monoatomic cation transmembrane transporter activity"/>
    <property type="evidence" value="ECO:0007669"/>
    <property type="project" value="InterPro"/>
</dbReference>
<comment type="caution">
    <text evidence="3">The sequence shown here is derived from an EMBL/GenBank/DDBJ whole genome shotgun (WGS) entry which is preliminary data.</text>
</comment>
<dbReference type="PROSITE" id="PS51201">
    <property type="entry name" value="RCK_N"/>
    <property type="match status" value="1"/>
</dbReference>
<dbReference type="AlphaFoldDB" id="A0A9D9N6P2"/>
<accession>A0A9D9N6P2</accession>
<evidence type="ECO:0000313" key="3">
    <source>
        <dbReference type="EMBL" id="MBO8462347.1"/>
    </source>
</evidence>
<sequence>MKKGFAVLGLGRFGTSVAIHLAETGAEVMVVDKDENNIHEIADLVTYAVQGDISEPETLKSLGIGNLDAVIVASAGNIEASVMATILAKEQGVPYVMAKAQNEIHGKILEKVGADSVIYPEKEMGARVARNLTVGNFIDLFELSSKVSMVEMIVKPEWEGKTLIELDLRGRYGVNVVAVKCENDLDVSPAPTEALHQGMHLLLTGYNHDLKKLMQVKS</sequence>
<dbReference type="PROSITE" id="PS51202">
    <property type="entry name" value="RCK_C"/>
    <property type="match status" value="1"/>
</dbReference>
<dbReference type="Pfam" id="PF02080">
    <property type="entry name" value="TrkA_C"/>
    <property type="match status" value="1"/>
</dbReference>
<dbReference type="Proteomes" id="UP000823618">
    <property type="component" value="Unassembled WGS sequence"/>
</dbReference>
<dbReference type="GO" id="GO:0006813">
    <property type="term" value="P:potassium ion transport"/>
    <property type="evidence" value="ECO:0007669"/>
    <property type="project" value="InterPro"/>
</dbReference>
<dbReference type="InterPro" id="IPR006037">
    <property type="entry name" value="RCK_C"/>
</dbReference>
<feature type="domain" description="RCK C-terminal" evidence="2">
    <location>
        <begin position="136"/>
        <end position="218"/>
    </location>
</feature>
<dbReference type="Gene3D" id="3.30.70.1450">
    <property type="entry name" value="Regulator of K+ conductance, C-terminal domain"/>
    <property type="match status" value="1"/>
</dbReference>
<name>A0A9D9N6P2_9FIRM</name>
<dbReference type="EMBL" id="JADIML010000011">
    <property type="protein sequence ID" value="MBO8462347.1"/>
    <property type="molecule type" value="Genomic_DNA"/>
</dbReference>
<dbReference type="InterPro" id="IPR036721">
    <property type="entry name" value="RCK_C_sf"/>
</dbReference>
<dbReference type="Pfam" id="PF02254">
    <property type="entry name" value="TrkA_N"/>
    <property type="match status" value="1"/>
</dbReference>